<evidence type="ECO:0000256" key="5">
    <source>
        <dbReference type="SAM" id="MobiDB-lite"/>
    </source>
</evidence>
<evidence type="ECO:0000256" key="1">
    <source>
        <dbReference type="ARBA" id="ARBA00007074"/>
    </source>
</evidence>
<feature type="chain" id="PRO_5039691343" evidence="6">
    <location>
        <begin position="25"/>
        <end position="506"/>
    </location>
</feature>
<keyword evidence="3" id="KW-0378">Hydrolase</keyword>
<dbReference type="InterPro" id="IPR036365">
    <property type="entry name" value="PGBD-like_sf"/>
</dbReference>
<dbReference type="GO" id="GO:0008234">
    <property type="term" value="F:cysteine-type peptidase activity"/>
    <property type="evidence" value="ECO:0007669"/>
    <property type="project" value="UniProtKB-KW"/>
</dbReference>
<evidence type="ECO:0000256" key="3">
    <source>
        <dbReference type="ARBA" id="ARBA00022801"/>
    </source>
</evidence>
<accession>A0A1I2BWN1</accession>
<dbReference type="AlphaFoldDB" id="A0A1I2BWN1"/>
<dbReference type="Gene3D" id="3.90.1720.10">
    <property type="entry name" value="endopeptidase domain like (from Nostoc punctiforme)"/>
    <property type="match status" value="1"/>
</dbReference>
<feature type="signal peptide" evidence="6">
    <location>
        <begin position="1"/>
        <end position="24"/>
    </location>
</feature>
<dbReference type="STRING" id="930128.SAMN05192532_102546"/>
<dbReference type="InterPro" id="IPR051202">
    <property type="entry name" value="Peptidase_C40"/>
</dbReference>
<dbReference type="InterPro" id="IPR000064">
    <property type="entry name" value="NLP_P60_dom"/>
</dbReference>
<evidence type="ECO:0000256" key="6">
    <source>
        <dbReference type="SAM" id="SignalP"/>
    </source>
</evidence>
<keyword evidence="6" id="KW-0732">Signal</keyword>
<dbReference type="SUPFAM" id="SSF54001">
    <property type="entry name" value="Cysteine proteinases"/>
    <property type="match status" value="1"/>
</dbReference>
<protein>
    <submittedName>
        <fullName evidence="8">Putative peptidoglycan binding domain-containing protein</fullName>
    </submittedName>
</protein>
<dbReference type="Gene3D" id="1.10.101.10">
    <property type="entry name" value="PGBD-like superfamily/PGBD"/>
    <property type="match status" value="4"/>
</dbReference>
<dbReference type="InterPro" id="IPR036366">
    <property type="entry name" value="PGBDSf"/>
</dbReference>
<dbReference type="GO" id="GO:0006508">
    <property type="term" value="P:proteolysis"/>
    <property type="evidence" value="ECO:0007669"/>
    <property type="project" value="UniProtKB-KW"/>
</dbReference>
<gene>
    <name evidence="8" type="ORF">SAMN05192532_102546</name>
</gene>
<keyword evidence="4" id="KW-0788">Thiol protease</keyword>
<organism evidence="8 9">
    <name type="scientific">Alteribacillus iranensis</name>
    <dbReference type="NCBI Taxonomy" id="930128"/>
    <lineage>
        <taxon>Bacteria</taxon>
        <taxon>Bacillati</taxon>
        <taxon>Bacillota</taxon>
        <taxon>Bacilli</taxon>
        <taxon>Bacillales</taxon>
        <taxon>Bacillaceae</taxon>
        <taxon>Alteribacillus</taxon>
    </lineage>
</organism>
<dbReference type="PANTHER" id="PTHR47053">
    <property type="entry name" value="MUREIN DD-ENDOPEPTIDASE MEPH-RELATED"/>
    <property type="match status" value="1"/>
</dbReference>
<evidence type="ECO:0000259" key="7">
    <source>
        <dbReference type="PROSITE" id="PS51935"/>
    </source>
</evidence>
<comment type="similarity">
    <text evidence="1">Belongs to the peptidase C40 family.</text>
</comment>
<dbReference type="PROSITE" id="PS51935">
    <property type="entry name" value="NLPC_P60"/>
    <property type="match status" value="1"/>
</dbReference>
<dbReference type="Pfam" id="PF00877">
    <property type="entry name" value="NLPC_P60"/>
    <property type="match status" value="1"/>
</dbReference>
<dbReference type="EMBL" id="FONT01000002">
    <property type="protein sequence ID" value="SFE60404.1"/>
    <property type="molecule type" value="Genomic_DNA"/>
</dbReference>
<keyword evidence="2" id="KW-0645">Protease</keyword>
<feature type="region of interest" description="Disordered" evidence="5">
    <location>
        <begin position="265"/>
        <end position="308"/>
    </location>
</feature>
<evidence type="ECO:0000313" key="8">
    <source>
        <dbReference type="EMBL" id="SFE60404.1"/>
    </source>
</evidence>
<dbReference type="InterPro" id="IPR038765">
    <property type="entry name" value="Papain-like_cys_pep_sf"/>
</dbReference>
<dbReference type="Pfam" id="PF01471">
    <property type="entry name" value="PG_binding_1"/>
    <property type="match status" value="4"/>
</dbReference>
<feature type="compositionally biased region" description="Low complexity" evidence="5">
    <location>
        <begin position="283"/>
        <end position="300"/>
    </location>
</feature>
<dbReference type="SUPFAM" id="SSF47090">
    <property type="entry name" value="PGBD-like"/>
    <property type="match status" value="4"/>
</dbReference>
<name>A0A1I2BWN1_9BACI</name>
<dbReference type="InterPro" id="IPR002477">
    <property type="entry name" value="Peptidoglycan-bd-like"/>
</dbReference>
<feature type="domain" description="NlpC/P60" evidence="7">
    <location>
        <begin position="387"/>
        <end position="506"/>
    </location>
</feature>
<proteinExistence type="inferred from homology"/>
<evidence type="ECO:0000313" key="9">
    <source>
        <dbReference type="Proteomes" id="UP000199516"/>
    </source>
</evidence>
<dbReference type="Proteomes" id="UP000199516">
    <property type="component" value="Unassembled WGS sequence"/>
</dbReference>
<reference evidence="8 9" key="1">
    <citation type="submission" date="2016-10" db="EMBL/GenBank/DDBJ databases">
        <authorList>
            <person name="de Groot N.N."/>
        </authorList>
    </citation>
    <scope>NUCLEOTIDE SEQUENCE [LARGE SCALE GENOMIC DNA]</scope>
    <source>
        <strain evidence="8 9">DSM 23995</strain>
    </source>
</reference>
<keyword evidence="9" id="KW-1185">Reference proteome</keyword>
<dbReference type="PANTHER" id="PTHR47053:SF1">
    <property type="entry name" value="MUREIN DD-ENDOPEPTIDASE MEPH-RELATED"/>
    <property type="match status" value="1"/>
</dbReference>
<evidence type="ECO:0000256" key="4">
    <source>
        <dbReference type="ARBA" id="ARBA00022807"/>
    </source>
</evidence>
<feature type="region of interest" description="Disordered" evidence="5">
    <location>
        <begin position="369"/>
        <end position="388"/>
    </location>
</feature>
<feature type="compositionally biased region" description="Polar residues" evidence="5">
    <location>
        <begin position="372"/>
        <end position="384"/>
    </location>
</feature>
<evidence type="ECO:0000256" key="2">
    <source>
        <dbReference type="ARBA" id="ARBA00022670"/>
    </source>
</evidence>
<sequence length="506" mass="54500">MLENTSRMQKIVVTSTAVTGAVLAAPVMADAALGDDTLRPGDSKDDVKKLQDLLREAGHFTYHTSTGYYGDRTKEAVLSFQRQHNLAADGIAGPQTFSVLLTDRSSRDNGQAVATASSSNNDSLGTSSVFRMGDKHAKVKTLQRRLQSLGYYKGGLDSHYGRQTAAAVRKFQKNEQLAVDGIAGPQTLAALQGASSADKSVSSVQSLSQGTTFKVLSIGDKGNEISQLQQQLKDLGYYKSNVTGVFGPITEEAVRKFQRKNSLTVDGMAGPKTLNKLRHNPKQSSTVTNQSVETNSSSSSVLRYQSRGTEVERLQNELRQLGYMKMEATGVYGEVTEQAVRSFQQAHGLTADGIAGPVTHRAIQQALHGNVASESQQKKQTPPSGSKVDVTNLVADAAEHVGTPYVWGGTSSSGFDCSGFLQYVFRDNGVELPRTVAGIYDAGTSVSNPRVGDIVFFETYTSGPSHAGIYLGNNQFIHAGTSTGVTVSNLTSSYWEERYIGTRRYY</sequence>